<dbReference type="RefSeq" id="WP_065159039.1">
    <property type="nucleotide sequence ID" value="NZ_LZLQ01000085.1"/>
</dbReference>
<keyword evidence="1" id="KW-1133">Transmembrane helix</keyword>
<protein>
    <submittedName>
        <fullName evidence="2">Uncharacterized protein</fullName>
    </submittedName>
</protein>
<evidence type="ECO:0000313" key="3">
    <source>
        <dbReference type="Proteomes" id="UP000093629"/>
    </source>
</evidence>
<feature type="transmembrane region" description="Helical" evidence="1">
    <location>
        <begin position="49"/>
        <end position="75"/>
    </location>
</feature>
<feature type="transmembrane region" description="Helical" evidence="1">
    <location>
        <begin position="6"/>
        <end position="28"/>
    </location>
</feature>
<dbReference type="EMBL" id="LZLQ01000085">
    <property type="protein sequence ID" value="OBK15455.1"/>
    <property type="molecule type" value="Genomic_DNA"/>
</dbReference>
<proteinExistence type="predicted"/>
<organism evidence="2 3">
    <name type="scientific">Mycobacterium asiaticum</name>
    <dbReference type="NCBI Taxonomy" id="1790"/>
    <lineage>
        <taxon>Bacteria</taxon>
        <taxon>Bacillati</taxon>
        <taxon>Actinomycetota</taxon>
        <taxon>Actinomycetes</taxon>
        <taxon>Mycobacteriales</taxon>
        <taxon>Mycobacteriaceae</taxon>
        <taxon>Mycobacterium</taxon>
    </lineage>
</organism>
<evidence type="ECO:0000313" key="2">
    <source>
        <dbReference type="EMBL" id="OBK15455.1"/>
    </source>
</evidence>
<keyword evidence="1" id="KW-0472">Membrane</keyword>
<reference evidence="3" key="1">
    <citation type="submission" date="2016-06" db="EMBL/GenBank/DDBJ databases">
        <authorList>
            <person name="Sutton G."/>
            <person name="Brinkac L."/>
            <person name="Sanka R."/>
            <person name="Adams M."/>
            <person name="Lau E."/>
            <person name="Garcia-Basteiro A."/>
            <person name="Lopez-Varela E."/>
            <person name="Palencia S."/>
        </authorList>
    </citation>
    <scope>NUCLEOTIDE SEQUENCE [LARGE SCALE GENOMIC DNA]</scope>
    <source>
        <strain evidence="3">1245139.5</strain>
    </source>
</reference>
<accession>A0A1A3N277</accession>
<dbReference type="AlphaFoldDB" id="A0A1A3N277"/>
<dbReference type="OrthoDB" id="4505613at2"/>
<comment type="caution">
    <text evidence="2">The sequence shown here is derived from an EMBL/GenBank/DDBJ whole genome shotgun (WGS) entry which is preliminary data.</text>
</comment>
<name>A0A1A3N277_MYCAS</name>
<feature type="transmembrane region" description="Helical" evidence="1">
    <location>
        <begin position="81"/>
        <end position="102"/>
    </location>
</feature>
<keyword evidence="3" id="KW-1185">Reference proteome</keyword>
<sequence>MIDTLATVALFVLGAPVVIYLVLSGWYMANGDSDGGPRDRPPPSRFQRVVDISGFLVPPIVLVGIYLAGIAFAYSATTLTFYYPLLALAVGFVAWYCSFHALSRWYQRLSKSNSAAYTKQPGPSLTRDEAIATVRDHIRRHKIGYPADDLVAESFPLGWSVYAPVHVDASDAAAFSNLPVGRAAFLIGDSGRIEQTSSSEPPIAQRDRFIERERLIATRRGRWVRRLPPQ</sequence>
<gene>
    <name evidence="2" type="ORF">A5636_05700</name>
</gene>
<evidence type="ECO:0000256" key="1">
    <source>
        <dbReference type="SAM" id="Phobius"/>
    </source>
</evidence>
<keyword evidence="1" id="KW-0812">Transmembrane</keyword>
<dbReference type="Proteomes" id="UP000093629">
    <property type="component" value="Unassembled WGS sequence"/>
</dbReference>